<evidence type="ECO:0000313" key="3">
    <source>
        <dbReference type="Proteomes" id="UP000314294"/>
    </source>
</evidence>
<feature type="compositionally biased region" description="Basic and acidic residues" evidence="1">
    <location>
        <begin position="36"/>
        <end position="46"/>
    </location>
</feature>
<feature type="compositionally biased region" description="Low complexity" evidence="1">
    <location>
        <begin position="49"/>
        <end position="70"/>
    </location>
</feature>
<comment type="caution">
    <text evidence="2">The sequence shown here is derived from an EMBL/GenBank/DDBJ whole genome shotgun (WGS) entry which is preliminary data.</text>
</comment>
<reference evidence="2 3" key="1">
    <citation type="submission" date="2019-03" db="EMBL/GenBank/DDBJ databases">
        <title>First draft genome of Liparis tanakae, snailfish: a comprehensive survey of snailfish specific genes.</title>
        <authorList>
            <person name="Kim W."/>
            <person name="Song I."/>
            <person name="Jeong J.-H."/>
            <person name="Kim D."/>
            <person name="Kim S."/>
            <person name="Ryu S."/>
            <person name="Song J.Y."/>
            <person name="Lee S.K."/>
        </authorList>
    </citation>
    <scope>NUCLEOTIDE SEQUENCE [LARGE SCALE GENOMIC DNA]</scope>
    <source>
        <tissue evidence="2">Muscle</tissue>
    </source>
</reference>
<proteinExistence type="predicted"/>
<gene>
    <name evidence="2" type="ORF">EYF80_014894</name>
</gene>
<organism evidence="2 3">
    <name type="scientific">Liparis tanakae</name>
    <name type="common">Tanaka's snailfish</name>
    <dbReference type="NCBI Taxonomy" id="230148"/>
    <lineage>
        <taxon>Eukaryota</taxon>
        <taxon>Metazoa</taxon>
        <taxon>Chordata</taxon>
        <taxon>Craniata</taxon>
        <taxon>Vertebrata</taxon>
        <taxon>Euteleostomi</taxon>
        <taxon>Actinopterygii</taxon>
        <taxon>Neopterygii</taxon>
        <taxon>Teleostei</taxon>
        <taxon>Neoteleostei</taxon>
        <taxon>Acanthomorphata</taxon>
        <taxon>Eupercaria</taxon>
        <taxon>Perciformes</taxon>
        <taxon>Cottioidei</taxon>
        <taxon>Cottales</taxon>
        <taxon>Liparidae</taxon>
        <taxon>Liparis</taxon>
    </lineage>
</organism>
<name>A0A4Z2IBS2_9TELE</name>
<dbReference type="OrthoDB" id="8964028at2759"/>
<evidence type="ECO:0000313" key="2">
    <source>
        <dbReference type="EMBL" id="TNN74794.1"/>
    </source>
</evidence>
<sequence length="122" mass="13047">MAAVQCRNNSRGKLARRLSAFAELLARRAPPARPPVHQDRMNRSGDRYGAGQPASAPTTPTAAGGGAHAAPFPTSLTVHSFVSLHQYCCPSTDQSVQREDSSSTPAFVFHPHAAFADNFPVY</sequence>
<evidence type="ECO:0000256" key="1">
    <source>
        <dbReference type="SAM" id="MobiDB-lite"/>
    </source>
</evidence>
<dbReference type="AlphaFoldDB" id="A0A4Z2IBS2"/>
<feature type="region of interest" description="Disordered" evidence="1">
    <location>
        <begin position="26"/>
        <end position="70"/>
    </location>
</feature>
<protein>
    <submittedName>
        <fullName evidence="2">Uncharacterized protein</fullName>
    </submittedName>
</protein>
<dbReference type="EMBL" id="SRLO01000110">
    <property type="protein sequence ID" value="TNN74794.1"/>
    <property type="molecule type" value="Genomic_DNA"/>
</dbReference>
<accession>A0A4Z2IBS2</accession>
<dbReference type="Proteomes" id="UP000314294">
    <property type="component" value="Unassembled WGS sequence"/>
</dbReference>
<keyword evidence="3" id="KW-1185">Reference proteome</keyword>